<evidence type="ECO:0000313" key="2">
    <source>
        <dbReference type="Proteomes" id="UP000023152"/>
    </source>
</evidence>
<accession>X6MYX8</accession>
<protein>
    <submittedName>
        <fullName evidence="1">Uncharacterized protein</fullName>
    </submittedName>
</protein>
<reference evidence="1 2" key="1">
    <citation type="journal article" date="2013" name="Curr. Biol.">
        <title>The Genome of the Foraminiferan Reticulomyxa filosa.</title>
        <authorList>
            <person name="Glockner G."/>
            <person name="Hulsmann N."/>
            <person name="Schleicher M."/>
            <person name="Noegel A.A."/>
            <person name="Eichinger L."/>
            <person name="Gallinger C."/>
            <person name="Pawlowski J."/>
            <person name="Sierra R."/>
            <person name="Euteneuer U."/>
            <person name="Pillet L."/>
            <person name="Moustafa A."/>
            <person name="Platzer M."/>
            <person name="Groth M."/>
            <person name="Szafranski K."/>
            <person name="Schliwa M."/>
        </authorList>
    </citation>
    <scope>NUCLEOTIDE SEQUENCE [LARGE SCALE GENOMIC DNA]</scope>
</reference>
<organism evidence="1 2">
    <name type="scientific">Reticulomyxa filosa</name>
    <dbReference type="NCBI Taxonomy" id="46433"/>
    <lineage>
        <taxon>Eukaryota</taxon>
        <taxon>Sar</taxon>
        <taxon>Rhizaria</taxon>
        <taxon>Retaria</taxon>
        <taxon>Foraminifera</taxon>
        <taxon>Monothalamids</taxon>
        <taxon>Reticulomyxidae</taxon>
        <taxon>Reticulomyxa</taxon>
    </lineage>
</organism>
<evidence type="ECO:0000313" key="1">
    <source>
        <dbReference type="EMBL" id="ETO19011.1"/>
    </source>
</evidence>
<proteinExistence type="predicted"/>
<gene>
    <name evidence="1" type="ORF">RFI_18226</name>
</gene>
<dbReference type="Proteomes" id="UP000023152">
    <property type="component" value="Unassembled WGS sequence"/>
</dbReference>
<sequence length="134" mass="15607">MIDYSNVHPLHILLPQMEEQQSKSESKLTKETDVIFKEKKLTEQNVIEKSNEKNKDNIDEEEKEEGLIWLDEEVDNEQEPDHGILLGLEALCLLLTELKNTGTIKKRGDDEWMALMQSIPYYEKAIKPIIKVLQ</sequence>
<dbReference type="AlphaFoldDB" id="X6MYX8"/>
<comment type="caution">
    <text evidence="1">The sequence shown here is derived from an EMBL/GenBank/DDBJ whole genome shotgun (WGS) entry which is preliminary data.</text>
</comment>
<dbReference type="EMBL" id="ASPP01014151">
    <property type="protein sequence ID" value="ETO19011.1"/>
    <property type="molecule type" value="Genomic_DNA"/>
</dbReference>
<keyword evidence="2" id="KW-1185">Reference proteome</keyword>
<name>X6MYX8_RETFI</name>